<proteinExistence type="inferred from homology"/>
<dbReference type="Pfam" id="PF24984">
    <property type="entry name" value="HEAT_EF3_GNC1"/>
    <property type="match status" value="1"/>
</dbReference>
<dbReference type="InParanoid" id="F4P7G3"/>
<dbReference type="SMART" id="SM01349">
    <property type="entry name" value="TOG"/>
    <property type="match status" value="2"/>
</dbReference>
<dbReference type="Pfam" id="PF24987">
    <property type="entry name" value="HEAT_EF3_N"/>
    <property type="match status" value="2"/>
</dbReference>
<feature type="repeat" description="HEAT" evidence="6">
    <location>
        <begin position="1938"/>
        <end position="1976"/>
    </location>
</feature>
<dbReference type="PROSITE" id="PS50077">
    <property type="entry name" value="HEAT_REPEAT"/>
    <property type="match status" value="2"/>
</dbReference>
<dbReference type="GO" id="GO:0034198">
    <property type="term" value="P:cellular response to amino acid starvation"/>
    <property type="evidence" value="ECO:0000318"/>
    <property type="project" value="GO_Central"/>
</dbReference>
<dbReference type="Gene3D" id="1.25.10.10">
    <property type="entry name" value="Leucine-rich Repeat Variant"/>
    <property type="match status" value="7"/>
</dbReference>
<dbReference type="InterPro" id="IPR006677">
    <property type="entry name" value="tRNA_intron_Endonuc_cat-like"/>
</dbReference>
<dbReference type="GO" id="GO:0003676">
    <property type="term" value="F:nucleic acid binding"/>
    <property type="evidence" value="ECO:0007669"/>
    <property type="project" value="InterPro"/>
</dbReference>
<gene>
    <name evidence="8" type="ORF">BATDEDRAFT_90120</name>
</gene>
<dbReference type="GO" id="GO:0019887">
    <property type="term" value="F:protein kinase regulator activity"/>
    <property type="evidence" value="ECO:0000318"/>
    <property type="project" value="GO_Central"/>
</dbReference>
<dbReference type="InterPro" id="IPR057546">
    <property type="entry name" value="HEAT_GCN1"/>
</dbReference>
<dbReference type="OMA" id="KYATQRG"/>
<dbReference type="EC" id="4.6.1.16" evidence="3"/>
<dbReference type="Pfam" id="PF24993">
    <property type="entry name" value="GNC1_N"/>
    <property type="match status" value="1"/>
</dbReference>
<dbReference type="CDD" id="cd22363">
    <property type="entry name" value="tRNA-intron_lyase_C"/>
    <property type="match status" value="1"/>
</dbReference>
<name>F4P7G3_BATDJ</name>
<dbReference type="GO" id="GO:0006417">
    <property type="term" value="P:regulation of translation"/>
    <property type="evidence" value="ECO:0000318"/>
    <property type="project" value="GO_Central"/>
</dbReference>
<evidence type="ECO:0000256" key="4">
    <source>
        <dbReference type="ARBA" id="ARBA00022737"/>
    </source>
</evidence>
<feature type="domain" description="TOG" evidence="7">
    <location>
        <begin position="2211"/>
        <end position="2469"/>
    </location>
</feature>
<dbReference type="PANTHER" id="PTHR23346">
    <property type="entry name" value="TRANSLATIONAL ACTIVATOR GCN1-RELATED"/>
    <property type="match status" value="1"/>
</dbReference>
<dbReference type="RefSeq" id="XP_006680510.1">
    <property type="nucleotide sequence ID" value="XM_006680447.1"/>
</dbReference>
<dbReference type="OrthoDB" id="5148094at2759"/>
<evidence type="ECO:0000256" key="5">
    <source>
        <dbReference type="ARBA" id="ARBA00034031"/>
    </source>
</evidence>
<dbReference type="Proteomes" id="UP000007241">
    <property type="component" value="Unassembled WGS sequence"/>
</dbReference>
<comment type="catalytic activity">
    <reaction evidence="5">
        <text>pretRNA = a 3'-half-tRNA molecule with a 5'-OH end + a 5'-half-tRNA molecule with a 2',3'-cyclic phosphate end + an intron with a 2',3'-cyclic phosphate and a 5'-hydroxyl terminus.</text>
        <dbReference type="EC" id="4.6.1.16"/>
    </reaction>
</comment>
<dbReference type="InterPro" id="IPR011856">
    <property type="entry name" value="tRNA_endonuc-like_dom_sf"/>
</dbReference>
<evidence type="ECO:0000256" key="3">
    <source>
        <dbReference type="ARBA" id="ARBA00012573"/>
    </source>
</evidence>
<evidence type="ECO:0000313" key="8">
    <source>
        <dbReference type="EMBL" id="EGF78939.1"/>
    </source>
</evidence>
<comment type="similarity">
    <text evidence="2">Belongs to the tRNA-intron endonuclease family.</text>
</comment>
<dbReference type="Pfam" id="PF12074">
    <property type="entry name" value="Gcn1_N"/>
    <property type="match status" value="1"/>
</dbReference>
<dbReference type="GO" id="GO:0005829">
    <property type="term" value="C:cytosol"/>
    <property type="evidence" value="ECO:0000318"/>
    <property type="project" value="GO_Central"/>
</dbReference>
<dbReference type="PANTHER" id="PTHR23346:SF7">
    <property type="entry name" value="STALLED RIBOSOME SENSOR GCN1"/>
    <property type="match status" value="1"/>
</dbReference>
<evidence type="ECO:0000256" key="2">
    <source>
        <dbReference type="ARBA" id="ARBA00008078"/>
    </source>
</evidence>
<dbReference type="InterPro" id="IPR011989">
    <property type="entry name" value="ARM-like"/>
</dbReference>
<dbReference type="InterPro" id="IPR016024">
    <property type="entry name" value="ARM-type_fold"/>
</dbReference>
<dbReference type="GO" id="GO:0000213">
    <property type="term" value="F:tRNA-intron lyase activity"/>
    <property type="evidence" value="ECO:0007669"/>
    <property type="project" value="UniProtKB-EC"/>
</dbReference>
<organism evidence="8 9">
    <name type="scientific">Batrachochytrium dendrobatidis (strain JAM81 / FGSC 10211)</name>
    <name type="common">Frog chytrid fungus</name>
    <dbReference type="NCBI Taxonomy" id="684364"/>
    <lineage>
        <taxon>Eukaryota</taxon>
        <taxon>Fungi</taxon>
        <taxon>Fungi incertae sedis</taxon>
        <taxon>Chytridiomycota</taxon>
        <taxon>Chytridiomycota incertae sedis</taxon>
        <taxon>Chytridiomycetes</taxon>
        <taxon>Rhizophydiales</taxon>
        <taxon>Rhizophydiales incertae sedis</taxon>
        <taxon>Batrachochytrium</taxon>
    </lineage>
</organism>
<dbReference type="GO" id="GO:0006388">
    <property type="term" value="P:tRNA splicing, via endonucleolytic cleavage and ligation"/>
    <property type="evidence" value="ECO:0007669"/>
    <property type="project" value="InterPro"/>
</dbReference>
<dbReference type="STRING" id="684364.F4P7G3"/>
<reference evidence="8 9" key="1">
    <citation type="submission" date="2009-12" db="EMBL/GenBank/DDBJ databases">
        <title>The draft genome of Batrachochytrium dendrobatidis.</title>
        <authorList>
            <consortium name="US DOE Joint Genome Institute (JGI-PGF)"/>
            <person name="Kuo A."/>
            <person name="Salamov A."/>
            <person name="Schmutz J."/>
            <person name="Lucas S."/>
            <person name="Pitluck S."/>
            <person name="Rosenblum E."/>
            <person name="Stajich J."/>
            <person name="Eisen M."/>
            <person name="Grigoriev I.V."/>
        </authorList>
    </citation>
    <scope>NUCLEOTIDE SEQUENCE [LARGE SCALE GENOMIC DNA]</scope>
    <source>
        <strain evidence="9">JAM81 / FGSC 10211</strain>
    </source>
</reference>
<dbReference type="Pfam" id="PF23271">
    <property type="entry name" value="HEAT_GCN1"/>
    <property type="match status" value="1"/>
</dbReference>
<dbReference type="EMBL" id="GL882887">
    <property type="protein sequence ID" value="EGF78939.1"/>
    <property type="molecule type" value="Genomic_DNA"/>
</dbReference>
<dbReference type="FunCoup" id="F4P7G3">
    <property type="interactions" value="795"/>
</dbReference>
<feature type="repeat" description="HEAT" evidence="6">
    <location>
        <begin position="2057"/>
        <end position="2095"/>
    </location>
</feature>
<dbReference type="InterPro" id="IPR056810">
    <property type="entry name" value="GNC1-like_N"/>
</dbReference>
<dbReference type="InterPro" id="IPR022716">
    <property type="entry name" value="Gcn1_N"/>
</dbReference>
<dbReference type="InterPro" id="IPR036167">
    <property type="entry name" value="tRNA_intron_Endo_cat-like_sf"/>
</dbReference>
<dbReference type="InterPro" id="IPR021133">
    <property type="entry name" value="HEAT_type_2"/>
</dbReference>
<evidence type="ECO:0000256" key="1">
    <source>
        <dbReference type="ARBA" id="ARBA00007366"/>
    </source>
</evidence>
<evidence type="ECO:0000259" key="7">
    <source>
        <dbReference type="SMART" id="SM01349"/>
    </source>
</evidence>
<comment type="similarity">
    <text evidence="1">Belongs to the GCN1 family.</text>
</comment>
<evidence type="ECO:0000313" key="9">
    <source>
        <dbReference type="Proteomes" id="UP000007241"/>
    </source>
</evidence>
<dbReference type="GO" id="GO:0005634">
    <property type="term" value="C:nucleus"/>
    <property type="evidence" value="ECO:0007669"/>
    <property type="project" value="UniProtKB-ARBA"/>
</dbReference>
<sequence>MDNEGLWFLGFFGKGSLSRGVPTWWKRHHHPKGVSQEGLYYCSDLTHDYYANMDEGTGIASQKRAHAMADARMTIVSETSSDPEMYILMMEEAVYLVVCDQKLLQVRGSQGNILTIQDLWQQCRLARQSKATLDASEFAIQFAVYRYYQSQGWIVKSGHLFGADYGNTLLDCVSWQILTFYLVLYRDGPTRKHSEFGMLPLADGNQKKAGNKLDILNLIFINQLFNNLQFAVEKRSKYSAMPDKAVGFEGVEQDVVGSDTVVEDELDEQRNALNLLLTVTLPRNITSTHLITRKSVLSQLLRNLQLPTASLLVTDQVLLHIFQQLVLTVPRYQDSHSVKAVLDVISAAFAISHERSKHGVECSVLLIAVKLLSKELSSSLYINTLFSFSKWTTILLKLALNASLNSETSDATVVGESDDLTALFASSPSFCALLTLQVNILDWIESSAMAHKGKNKLHFAVNATNALTRSIISCGKLAPRMIMSTTLASAASDVKDASKFTLFIGVCIAASKKLHCQASLQRFKDPIIQFFTKHILVSKTIVPTHHLTALRSYIADYVDEETYTSQLLTASDRLLLRSPEVAIKVLDYFTRFVEFDVGKMFIEKFADSLLNQLKSTNETIRTDAIAFYNTLLQKTADTNDLIAVVDIISKAMTAKSPLPEHRVLYYFLLNDVPQTSLAVSEKIILAIPTLLAKETNEPALAAALSAFGTHFSAYISSSESKQDNITTGATFLIKGIKDVKSTVRRAYLYAIKALLNSSKDLFKLGTNLSCIITALITLAEKVQAAGIALLDPKKETPFFAEACMSVQFIITTMQQSTHANGISINEHLEKANFFENIVALSSSKAFLFNERFYSKLLISSDEQLSFLEIITAILCDHSLYDAVVKDQNDMRVFANAMVWVMVNSAAPIRHQAISRLTVAVANDAKVLERAAILVRLGLGHALTGGSNNTATPISSTKSISSLEPVLNIWNDKPNCSSAELAQRALIALYSVLPTTPAESAKSVLESALLDLAVIASLPMMVHIHGADLWVRLCFRCGLDPRSVLESRASTHLTKWLESTHEDSTIGGIATTFPTAIRTATMTCMRLMTEVAADIVLPIALPYSLNILSDESLDSVTSTDVLIHATPSNQLFDDPIAKRQASAKNKANTGGHGTAEDKWERELKKEIEAKRVQSTYVSPLSNPKLSKADRELCIQQFALEAGIRAHVDAVLINVTSALDVLEAALEGIEMSIGDEAREAFGRWTFKVLQTLMMIIHREMVNASATKKQPVNARGVLAGSRAIALYFKLVQVAFGDVDINDQSKLDGLGDKVDKISGTQLAACILRCIGVDNMADYNIPKQLLSRSLTESIRSILESLPMVYSAYNTMDASAFTVVFPLIESVIHRQGCIAQMKEKTHTELVMTSSDVLLTHCAIESNSCAVPRQSMAKCLVKLLEEFPRLRTAARGGLLALTISAAQEDDNIMHEDDDLVSDSDKSNTAESVTKVLLDGLLSNEAVVRESVLEGLGHLSIPESIMPIFDTYIWLTRSDSLEVIQASAIKLWEDVHGADAVISSDLVPDLVGLTIHSSRDIRLNAGQAICKALCVYTDNVQATLDLLYELYEKNIADPLPEYDSYGMVIPESLNKPDEWEARSGIAHALKACVPVIVSETAIQSLFVFLIDTEALGDRNSTVQRSMLDAGLAAVNMNGKEHIRSLLDKFDAYLSRPAKADAIHDRIREAIVILLGTVAQHLEAEDPRIPEVVGKLIDTLQTPSELVQVAVSECLPPLVKVNRTDLPKIIAGLLDQLFNAPKYGMRRGAAYGLAGIVKGCGIVSLKDFNIMSSLKLAVEDKKNATRREGALFAYETLSYTLGRLFEPYIIQILPYLLVCYGDSNKQVRDAVQDTSSVIMSKLSAHCVKLVLPSLLNGLADKAWRTKTGSIEVMASMSALAPKQLSQSLPMIVPSICDALADSHQRVQEAAKSALVQFGNVIKNPEIQELVPMLISALVDPNSKTHAALSALLDTTFVHYIDAPSLALLVPIIHRGMKERSGESKKKGSQIMGNMSTLTDQRDLVPYLSTLVPTLKEVLVDPVPEIRATAASAFGSIIAKLGEDNFPGLVAELLQTLKSDTSPADRSGAAQGLSEILCGLGLDRLEAMLPEILNSTSSNHAYVREGFMILLMYLPATFGEAFTPYIAMIIPAVLQGLADEAETVRGHALHAGKVIVRGYAKSAVNLLLPELERGLFDANWRIRQNSMQLLGDLLFRIAGVSSKIDLTDSAQSGGPVDQEEGLGTEQGRQALKLALGSDRYQTVLAGVYIIRGDSSAIVRQTALHVWKSIVSNTPRTLKEILSCIMKILITSLASPNLDKRGVAARTLGDLVRKMGEGILVEIIPILETGLESDNADMREGVCVGMTEIMATAGKTHSLEFVTYCTPLVKIALVDSNAEVREAAAQTFDVFYQHLGNKVIDDILPSLLADLKVDSTGYALEALKELMAVRSNVIFPVLIPTLIVIPMTKFNAQALGSLIGVAGSYALNRRLPVILPALMQGLHQGDDAVEDVRDTLGILMHSIDSKDGVHSVLSLLLDDLRDGDVATTKQSCAEALTLLFEGSKAAFDAYIPDVLQLLIGCLAGSDGQEVMLSCWQALDALVKRIKKDDMERFVHIARRGIRDAELCLSVGEDIPGFNLPKGISPLLAIFLQGLMYGSIDAREQSALGLGEIISRTSEVAIKPFVTQITGPLIRVIGDRFPPNVKSAILQTMATLLHRVPAMLKPFLPQLQRTFVKSLSDASLESSAMRNRAAKCLTLLIPLQARLDPLVIELVQSLKSGDGVAASTPGLSAPASGASSATIRLAIWEALYGFIISVATDKREMSEASKTAIRTLLLEGIDMTKSTLESVAERDIGEREAAAKCFGAFCRLISISDACELIKTHLIAIEANASMHIRHTVLVYILRTCIDAPQTLMHDFELAVSISQMATRSLVDDKSEITDAAVYLSQKLVVEPKLVEHADGVAMVETLIDVSLPGIRSTETRREAIIALESLAKKSSKTLAPFMSKLVPALMVNVRDRTIPIKLAAEQCLIHAFQLKQGKNMKTLETYLATLDGPSARSIGDYARRVLVKISERDSHDDDVVY</sequence>
<evidence type="ECO:0000256" key="6">
    <source>
        <dbReference type="PROSITE-ProRule" id="PRU00103"/>
    </source>
</evidence>
<protein>
    <recommendedName>
        <fullName evidence="3">tRNA-intron lyase</fullName>
        <ecNumber evidence="3">4.6.1.16</ecNumber>
    </recommendedName>
</protein>
<keyword evidence="4" id="KW-0677">Repeat</keyword>
<keyword evidence="9" id="KW-1185">Reference proteome</keyword>
<dbReference type="Pfam" id="PF25786">
    <property type="entry name" value="HEAT_GCN1_C"/>
    <property type="match status" value="1"/>
</dbReference>
<dbReference type="SUPFAM" id="SSF48371">
    <property type="entry name" value="ARM repeat"/>
    <property type="match status" value="4"/>
</dbReference>
<dbReference type="HOGENOM" id="CLU_000504_2_0_1"/>
<feature type="domain" description="TOG" evidence="7">
    <location>
        <begin position="1761"/>
        <end position="1997"/>
    </location>
</feature>
<accession>F4P7G3</accession>
<dbReference type="InterPro" id="IPR034085">
    <property type="entry name" value="TOG"/>
</dbReference>
<dbReference type="Gene3D" id="3.40.1350.10">
    <property type="match status" value="1"/>
</dbReference>
<dbReference type="GeneID" id="18243757"/>
<dbReference type="SUPFAM" id="SSF53032">
    <property type="entry name" value="tRNA-intron endonuclease catalytic domain-like"/>
    <property type="match status" value="1"/>
</dbReference>